<evidence type="ECO:0000313" key="2">
    <source>
        <dbReference type="EMBL" id="KYB26118.1"/>
    </source>
</evidence>
<dbReference type="InParanoid" id="A0A139WDS5"/>
<dbReference type="AlphaFoldDB" id="A0A139WDS5"/>
<reference evidence="2 3" key="2">
    <citation type="journal article" date="2010" name="Nucleic Acids Res.">
        <title>BeetleBase in 2010: revisions to provide comprehensive genomic information for Tribolium castaneum.</title>
        <authorList>
            <person name="Kim H.S."/>
            <person name="Murphy T."/>
            <person name="Xia J."/>
            <person name="Caragea D."/>
            <person name="Park Y."/>
            <person name="Beeman R.W."/>
            <person name="Lorenzen M.D."/>
            <person name="Butcher S."/>
            <person name="Manak J.R."/>
            <person name="Brown S.J."/>
        </authorList>
    </citation>
    <scope>GENOME REANNOTATION</scope>
    <source>
        <strain evidence="2 3">Georgia GA2</strain>
    </source>
</reference>
<keyword evidence="1" id="KW-1133">Transmembrane helix</keyword>
<reference evidence="2 3" key="1">
    <citation type="journal article" date="2008" name="Nature">
        <title>The genome of the model beetle and pest Tribolium castaneum.</title>
        <authorList>
            <consortium name="Tribolium Genome Sequencing Consortium"/>
            <person name="Richards S."/>
            <person name="Gibbs R.A."/>
            <person name="Weinstock G.M."/>
            <person name="Brown S.J."/>
            <person name="Denell R."/>
            <person name="Beeman R.W."/>
            <person name="Gibbs R."/>
            <person name="Beeman R.W."/>
            <person name="Brown S.J."/>
            <person name="Bucher G."/>
            <person name="Friedrich M."/>
            <person name="Grimmelikhuijzen C.J."/>
            <person name="Klingler M."/>
            <person name="Lorenzen M."/>
            <person name="Richards S."/>
            <person name="Roth S."/>
            <person name="Schroder R."/>
            <person name="Tautz D."/>
            <person name="Zdobnov E.M."/>
            <person name="Muzny D."/>
            <person name="Gibbs R.A."/>
            <person name="Weinstock G.M."/>
            <person name="Attaway T."/>
            <person name="Bell S."/>
            <person name="Buhay C.J."/>
            <person name="Chandrabose M.N."/>
            <person name="Chavez D."/>
            <person name="Clerk-Blankenburg K.P."/>
            <person name="Cree A."/>
            <person name="Dao M."/>
            <person name="Davis C."/>
            <person name="Chacko J."/>
            <person name="Dinh H."/>
            <person name="Dugan-Rocha S."/>
            <person name="Fowler G."/>
            <person name="Garner T.T."/>
            <person name="Garnes J."/>
            <person name="Gnirke A."/>
            <person name="Hawes A."/>
            <person name="Hernandez J."/>
            <person name="Hines S."/>
            <person name="Holder M."/>
            <person name="Hume J."/>
            <person name="Jhangiani S.N."/>
            <person name="Joshi V."/>
            <person name="Khan Z.M."/>
            <person name="Jackson L."/>
            <person name="Kovar C."/>
            <person name="Kowis A."/>
            <person name="Lee S."/>
            <person name="Lewis L.R."/>
            <person name="Margolis J."/>
            <person name="Morgan M."/>
            <person name="Nazareth L.V."/>
            <person name="Nguyen N."/>
            <person name="Okwuonu G."/>
            <person name="Parker D."/>
            <person name="Richards S."/>
            <person name="Ruiz S.J."/>
            <person name="Santibanez J."/>
            <person name="Savard J."/>
            <person name="Scherer S.E."/>
            <person name="Schneider B."/>
            <person name="Sodergren E."/>
            <person name="Tautz D."/>
            <person name="Vattahil S."/>
            <person name="Villasana D."/>
            <person name="White C.S."/>
            <person name="Wright R."/>
            <person name="Park Y."/>
            <person name="Beeman R.W."/>
            <person name="Lord J."/>
            <person name="Oppert B."/>
            <person name="Lorenzen M."/>
            <person name="Brown S."/>
            <person name="Wang L."/>
            <person name="Savard J."/>
            <person name="Tautz D."/>
            <person name="Richards S."/>
            <person name="Weinstock G."/>
            <person name="Gibbs R.A."/>
            <person name="Liu Y."/>
            <person name="Worley K."/>
            <person name="Weinstock G."/>
            <person name="Elsik C.G."/>
            <person name="Reese J.T."/>
            <person name="Elhaik E."/>
            <person name="Landan G."/>
            <person name="Graur D."/>
            <person name="Arensburger P."/>
            <person name="Atkinson P."/>
            <person name="Beeman R.W."/>
            <person name="Beidler J."/>
            <person name="Brown S.J."/>
            <person name="Demuth J.P."/>
            <person name="Drury D.W."/>
            <person name="Du Y.Z."/>
            <person name="Fujiwara H."/>
            <person name="Lorenzen M."/>
            <person name="Maselli V."/>
            <person name="Osanai M."/>
            <person name="Park Y."/>
            <person name="Robertson H.M."/>
            <person name="Tu Z."/>
            <person name="Wang J.J."/>
            <person name="Wang S."/>
            <person name="Richards S."/>
            <person name="Song H."/>
            <person name="Zhang L."/>
            <person name="Sodergren E."/>
            <person name="Werner D."/>
            <person name="Stanke M."/>
            <person name="Morgenstern B."/>
            <person name="Solovyev V."/>
            <person name="Kosarev P."/>
            <person name="Brown G."/>
            <person name="Chen H.C."/>
            <person name="Ermolaeva O."/>
            <person name="Hlavina W."/>
            <person name="Kapustin Y."/>
            <person name="Kiryutin B."/>
            <person name="Kitts P."/>
            <person name="Maglott D."/>
            <person name="Pruitt K."/>
            <person name="Sapojnikov V."/>
            <person name="Souvorov A."/>
            <person name="Mackey A.J."/>
            <person name="Waterhouse R.M."/>
            <person name="Wyder S."/>
            <person name="Zdobnov E.M."/>
            <person name="Zdobnov E.M."/>
            <person name="Wyder S."/>
            <person name="Kriventseva E.V."/>
            <person name="Kadowaki T."/>
            <person name="Bork P."/>
            <person name="Aranda M."/>
            <person name="Bao R."/>
            <person name="Beermann A."/>
            <person name="Berns N."/>
            <person name="Bolognesi R."/>
            <person name="Bonneton F."/>
            <person name="Bopp D."/>
            <person name="Brown S.J."/>
            <person name="Bucher G."/>
            <person name="Butts T."/>
            <person name="Chaumot A."/>
            <person name="Denell R.E."/>
            <person name="Ferrier D.E."/>
            <person name="Friedrich M."/>
            <person name="Gordon C.M."/>
            <person name="Jindra M."/>
            <person name="Klingler M."/>
            <person name="Lan Q."/>
            <person name="Lattorff H.M."/>
            <person name="Laudet V."/>
            <person name="von Levetsow C."/>
            <person name="Liu Z."/>
            <person name="Lutz R."/>
            <person name="Lynch J.A."/>
            <person name="da Fonseca R.N."/>
            <person name="Posnien N."/>
            <person name="Reuter R."/>
            <person name="Roth S."/>
            <person name="Savard J."/>
            <person name="Schinko J.B."/>
            <person name="Schmitt C."/>
            <person name="Schoppmeier M."/>
            <person name="Schroder R."/>
            <person name="Shippy T.D."/>
            <person name="Simonnet F."/>
            <person name="Marques-Souza H."/>
            <person name="Tautz D."/>
            <person name="Tomoyasu Y."/>
            <person name="Trauner J."/>
            <person name="Van der Zee M."/>
            <person name="Vervoort M."/>
            <person name="Wittkopp N."/>
            <person name="Wimmer E.A."/>
            <person name="Yang X."/>
            <person name="Jones A.K."/>
            <person name="Sattelle D.B."/>
            <person name="Ebert P.R."/>
            <person name="Nelson D."/>
            <person name="Scott J.G."/>
            <person name="Beeman R.W."/>
            <person name="Muthukrishnan S."/>
            <person name="Kramer K.J."/>
            <person name="Arakane Y."/>
            <person name="Beeman R.W."/>
            <person name="Zhu Q."/>
            <person name="Hogenkamp D."/>
            <person name="Dixit R."/>
            <person name="Oppert B."/>
            <person name="Jiang H."/>
            <person name="Zou Z."/>
            <person name="Marshall J."/>
            <person name="Elpidina E."/>
            <person name="Vinokurov K."/>
            <person name="Oppert C."/>
            <person name="Zou Z."/>
            <person name="Evans J."/>
            <person name="Lu Z."/>
            <person name="Zhao P."/>
            <person name="Sumathipala N."/>
            <person name="Altincicek B."/>
            <person name="Vilcinskas A."/>
            <person name="Williams M."/>
            <person name="Hultmark D."/>
            <person name="Hetru C."/>
            <person name="Jiang H."/>
            <person name="Grimmelikhuijzen C.J."/>
            <person name="Hauser F."/>
            <person name="Cazzamali G."/>
            <person name="Williamson M."/>
            <person name="Park Y."/>
            <person name="Li B."/>
            <person name="Tanaka Y."/>
            <person name="Predel R."/>
            <person name="Neupert S."/>
            <person name="Schachtner J."/>
            <person name="Verleyen P."/>
            <person name="Raible F."/>
            <person name="Bork P."/>
            <person name="Friedrich M."/>
            <person name="Walden K.K."/>
            <person name="Robertson H.M."/>
            <person name="Angeli S."/>
            <person name="Foret S."/>
            <person name="Bucher G."/>
            <person name="Schuetz S."/>
            <person name="Maleszka R."/>
            <person name="Wimmer E.A."/>
            <person name="Beeman R.W."/>
            <person name="Lorenzen M."/>
            <person name="Tomoyasu Y."/>
            <person name="Miller S.C."/>
            <person name="Grossmann D."/>
            <person name="Bucher G."/>
        </authorList>
    </citation>
    <scope>NUCLEOTIDE SEQUENCE [LARGE SCALE GENOMIC DNA]</scope>
    <source>
        <strain evidence="2 3">Georgia GA2</strain>
    </source>
</reference>
<keyword evidence="3" id="KW-1185">Reference proteome</keyword>
<accession>A0A139WDS5</accession>
<gene>
    <name evidence="2" type="primary">AUGUSTUS-3.0.2_33979</name>
    <name evidence="2" type="ORF">TcasGA2_TC033979</name>
</gene>
<keyword evidence="1" id="KW-0812">Transmembrane</keyword>
<evidence type="ECO:0000256" key="1">
    <source>
        <dbReference type="SAM" id="Phobius"/>
    </source>
</evidence>
<dbReference type="PANTHER" id="PTHR15026">
    <property type="entry name" value="CALCIUM-SIGNAL MODULATING CYCLOPHILIN LIGAND CAML"/>
    <property type="match status" value="1"/>
</dbReference>
<dbReference type="OrthoDB" id="6776428at2759"/>
<sequence length="188" mass="21663">MDDASRRREARRRKILENSQNRLNRITGIEQKSPTKLPELQSHDFEADNSPSCVSNNVNIGEVKPRTEVKPPKQYRAVVLAALAFFVNFLLLLDALVLKLDPKSTHFNKIFVPFLLYEATQFFTSRNARSDKSFVYLLLIAKIANAKNNHLVTVIKQLELVASIVQDLMIYFFVFVCCHYFRFVLVPS</sequence>
<name>A0A139WDS5_TRICA</name>
<feature type="transmembrane region" description="Helical" evidence="1">
    <location>
        <begin position="77"/>
        <end position="98"/>
    </location>
</feature>
<keyword evidence="1" id="KW-0472">Membrane</keyword>
<dbReference type="InterPro" id="IPR016719">
    <property type="entry name" value="CAMLG"/>
</dbReference>
<dbReference type="PANTHER" id="PTHR15026:SF0">
    <property type="entry name" value="GUIDED ENTRY OF TAIL-ANCHORED PROTEINS FACTOR CAMLG"/>
    <property type="match status" value="1"/>
</dbReference>
<dbReference type="EMBL" id="KQ971357">
    <property type="protein sequence ID" value="KYB26118.1"/>
    <property type="molecule type" value="Genomic_DNA"/>
</dbReference>
<evidence type="ECO:0000313" key="3">
    <source>
        <dbReference type="Proteomes" id="UP000007266"/>
    </source>
</evidence>
<protein>
    <submittedName>
        <fullName evidence="2">Uncharacterized protein</fullName>
    </submittedName>
</protein>
<feature type="transmembrane region" description="Helical" evidence="1">
    <location>
        <begin position="168"/>
        <end position="185"/>
    </location>
</feature>
<dbReference type="Proteomes" id="UP000007266">
    <property type="component" value="Linkage group 8"/>
</dbReference>
<dbReference type="KEGG" id="tca:103313797"/>
<organism evidence="2 3">
    <name type="scientific">Tribolium castaneum</name>
    <name type="common">Red flour beetle</name>
    <dbReference type="NCBI Taxonomy" id="7070"/>
    <lineage>
        <taxon>Eukaryota</taxon>
        <taxon>Metazoa</taxon>
        <taxon>Ecdysozoa</taxon>
        <taxon>Arthropoda</taxon>
        <taxon>Hexapoda</taxon>
        <taxon>Insecta</taxon>
        <taxon>Pterygota</taxon>
        <taxon>Neoptera</taxon>
        <taxon>Endopterygota</taxon>
        <taxon>Coleoptera</taxon>
        <taxon>Polyphaga</taxon>
        <taxon>Cucujiformia</taxon>
        <taxon>Tenebrionidae</taxon>
        <taxon>Tenebrionidae incertae sedis</taxon>
        <taxon>Tribolium</taxon>
    </lineage>
</organism>
<proteinExistence type="predicted"/>